<protein>
    <submittedName>
        <fullName evidence="1">Uncharacterized protein</fullName>
    </submittedName>
</protein>
<dbReference type="EMBL" id="GL444275">
    <property type="protein sequence ID" value="EFN61094.1"/>
    <property type="molecule type" value="Genomic_DNA"/>
</dbReference>
<reference evidence="1 2" key="1">
    <citation type="journal article" date="2010" name="Science">
        <title>Genomic comparison of the ants Camponotus floridanus and Harpegnathos saltator.</title>
        <authorList>
            <person name="Bonasio R."/>
            <person name="Zhang G."/>
            <person name="Ye C."/>
            <person name="Mutti N.S."/>
            <person name="Fang X."/>
            <person name="Qin N."/>
            <person name="Donahue G."/>
            <person name="Yang P."/>
            <person name="Li Q."/>
            <person name="Li C."/>
            <person name="Zhang P."/>
            <person name="Huang Z."/>
            <person name="Berger S.L."/>
            <person name="Reinberg D."/>
            <person name="Wang J."/>
            <person name="Liebig J."/>
        </authorList>
    </citation>
    <scope>NUCLEOTIDE SEQUENCE [LARGE SCALE GENOMIC DNA]</scope>
    <source>
        <strain evidence="2">C129</strain>
    </source>
</reference>
<accession>E2AZN5</accession>
<evidence type="ECO:0000313" key="2">
    <source>
        <dbReference type="Proteomes" id="UP000000311"/>
    </source>
</evidence>
<name>E2AZN5_CAMFO</name>
<sequence length="231" mass="26641">MRSKQQPRPSFRWPQQRGDNLTVRCNVKLNMRVSNSQLLIKNLFLSATIANVLQNRQPIFEGPSMSIRPFEETTVDAQASSPLTALICRTAVLISTKRIRRKKQARDDWLRIYEEELLKLGWSVDPVDNRLTAVAKTSTLASFCFDDPFTVLNPSPSFAQNLNSATRENVSRDNSAYLVVMMDEFLGHVMKRKIIVNIYSPLKRYAARKILFPLCRGEYQYNPFPSFYLRS</sequence>
<organism evidence="2">
    <name type="scientific">Camponotus floridanus</name>
    <name type="common">Florida carpenter ant</name>
    <dbReference type="NCBI Taxonomy" id="104421"/>
    <lineage>
        <taxon>Eukaryota</taxon>
        <taxon>Metazoa</taxon>
        <taxon>Ecdysozoa</taxon>
        <taxon>Arthropoda</taxon>
        <taxon>Hexapoda</taxon>
        <taxon>Insecta</taxon>
        <taxon>Pterygota</taxon>
        <taxon>Neoptera</taxon>
        <taxon>Endopterygota</taxon>
        <taxon>Hymenoptera</taxon>
        <taxon>Apocrita</taxon>
        <taxon>Aculeata</taxon>
        <taxon>Formicoidea</taxon>
        <taxon>Formicidae</taxon>
        <taxon>Formicinae</taxon>
        <taxon>Camponotus</taxon>
    </lineage>
</organism>
<keyword evidence="2" id="KW-1185">Reference proteome</keyword>
<proteinExistence type="predicted"/>
<evidence type="ECO:0000313" key="1">
    <source>
        <dbReference type="EMBL" id="EFN61094.1"/>
    </source>
</evidence>
<dbReference type="Proteomes" id="UP000000311">
    <property type="component" value="Unassembled WGS sequence"/>
</dbReference>
<gene>
    <name evidence="1" type="ORF">EAG_05819</name>
</gene>
<dbReference type="InParanoid" id="E2AZN5"/>
<dbReference type="AlphaFoldDB" id="E2AZN5"/>